<dbReference type="InterPro" id="IPR000719">
    <property type="entry name" value="Prot_kinase_dom"/>
</dbReference>
<evidence type="ECO:0000313" key="6">
    <source>
        <dbReference type="EMBL" id="KOS16459.1"/>
    </source>
</evidence>
<evidence type="ECO:0000256" key="3">
    <source>
        <dbReference type="PROSITE-ProRule" id="PRU10141"/>
    </source>
</evidence>
<dbReference type="GeneID" id="28729646"/>
<evidence type="ECO:0000259" key="5">
    <source>
        <dbReference type="PROSITE" id="PS50011"/>
    </source>
</evidence>
<dbReference type="CDD" id="cd05117">
    <property type="entry name" value="STKc_CAMK"/>
    <property type="match status" value="1"/>
</dbReference>
<feature type="domain" description="Protein kinase" evidence="5">
    <location>
        <begin position="18"/>
        <end position="278"/>
    </location>
</feature>
<dbReference type="AlphaFoldDB" id="A0A0M9VRC3"/>
<dbReference type="FunFam" id="3.30.200.20:FF:000042">
    <property type="entry name" value="Aurora kinase A"/>
    <property type="match status" value="1"/>
</dbReference>
<proteinExistence type="predicted"/>
<sequence>MADEPEGQPESYTKKKEYTFHKTLGKGTFGVVRSAVRTLPDGTRRHVAIKIMSKVLLQGKEENVMKEIEMLQSLDHPHIVKLLDWFESKDKFYLVFEEASGGELFDRLARGRFTEKVACRTIYVILEAVAYMHSHNTVHRDIKPENILYRSNAEDANIVLVDFGIAAHLRNQEDTNLDGMCGSIGYAAPEVVAQKTYGKQVDMWGLGVVTFCMLCGYAPFSSGNADLFREQLERYDITFDPKYWDTVSKEGIDFVKRCLTRDPDERITSMEALNHPWFAMLWDDEDEGYDVSAGIRDNYRTKWKKAVSTVRAAQRFQIAGEVSRVNAAHYANGEPPSPLYSDDEDPDASFYNARSQAHTPQRDAPPSAAPATLWEKLTSLVASLH</sequence>
<dbReference type="PROSITE" id="PS00107">
    <property type="entry name" value="PROTEIN_KINASE_ATP"/>
    <property type="match status" value="1"/>
</dbReference>
<keyword evidence="7" id="KW-1185">Reference proteome</keyword>
<dbReference type="PANTHER" id="PTHR24347">
    <property type="entry name" value="SERINE/THREONINE-PROTEIN KINASE"/>
    <property type="match status" value="1"/>
</dbReference>
<organism evidence="6 7">
    <name type="scientific">Malassezia pachydermatis</name>
    <dbReference type="NCBI Taxonomy" id="77020"/>
    <lineage>
        <taxon>Eukaryota</taxon>
        <taxon>Fungi</taxon>
        <taxon>Dikarya</taxon>
        <taxon>Basidiomycota</taxon>
        <taxon>Ustilaginomycotina</taxon>
        <taxon>Malasseziomycetes</taxon>
        <taxon>Malasseziales</taxon>
        <taxon>Malasseziaceae</taxon>
        <taxon>Malassezia</taxon>
    </lineage>
</organism>
<feature type="region of interest" description="Disordered" evidence="4">
    <location>
        <begin position="333"/>
        <end position="370"/>
    </location>
</feature>
<dbReference type="Pfam" id="PF00069">
    <property type="entry name" value="Pkinase"/>
    <property type="match status" value="1"/>
</dbReference>
<dbReference type="SMART" id="SM00220">
    <property type="entry name" value="S_TKc"/>
    <property type="match status" value="1"/>
</dbReference>
<dbReference type="FunFam" id="1.10.510.10:FF:000571">
    <property type="entry name" value="Maternal embryonic leucine zipper kinase"/>
    <property type="match status" value="1"/>
</dbReference>
<dbReference type="InterPro" id="IPR017441">
    <property type="entry name" value="Protein_kinase_ATP_BS"/>
</dbReference>
<dbReference type="SUPFAM" id="SSF56112">
    <property type="entry name" value="Protein kinase-like (PK-like)"/>
    <property type="match status" value="1"/>
</dbReference>
<dbReference type="GO" id="GO:0005524">
    <property type="term" value="F:ATP binding"/>
    <property type="evidence" value="ECO:0007669"/>
    <property type="project" value="UniProtKB-UniRule"/>
</dbReference>
<keyword evidence="1 3" id="KW-0547">Nucleotide-binding</keyword>
<dbReference type="VEuPathDB" id="FungiDB:Malapachy_3297"/>
<dbReference type="PROSITE" id="PS50011">
    <property type="entry name" value="PROTEIN_KINASE_DOM"/>
    <property type="match status" value="1"/>
</dbReference>
<dbReference type="STRING" id="77020.A0A0M9VRC3"/>
<evidence type="ECO:0000256" key="2">
    <source>
        <dbReference type="ARBA" id="ARBA00022840"/>
    </source>
</evidence>
<dbReference type="EMBL" id="LGAV01000001">
    <property type="protein sequence ID" value="KOS16459.1"/>
    <property type="molecule type" value="Genomic_DNA"/>
</dbReference>
<comment type="caution">
    <text evidence="6">The sequence shown here is derived from an EMBL/GenBank/DDBJ whole genome shotgun (WGS) entry which is preliminary data.</text>
</comment>
<dbReference type="RefSeq" id="XP_017994091.1">
    <property type="nucleotide sequence ID" value="XM_018137770.1"/>
</dbReference>
<dbReference type="Gene3D" id="1.10.510.10">
    <property type="entry name" value="Transferase(Phosphotransferase) domain 1"/>
    <property type="match status" value="1"/>
</dbReference>
<evidence type="ECO:0000313" key="7">
    <source>
        <dbReference type="Proteomes" id="UP000037751"/>
    </source>
</evidence>
<evidence type="ECO:0000256" key="1">
    <source>
        <dbReference type="ARBA" id="ARBA00022741"/>
    </source>
</evidence>
<protein>
    <submittedName>
        <fullName evidence="6">Calcium calmodulin-dependent protein kinase</fullName>
    </submittedName>
</protein>
<evidence type="ECO:0000256" key="4">
    <source>
        <dbReference type="SAM" id="MobiDB-lite"/>
    </source>
</evidence>
<dbReference type="InterPro" id="IPR011009">
    <property type="entry name" value="Kinase-like_dom_sf"/>
</dbReference>
<feature type="binding site" evidence="3">
    <location>
        <position position="50"/>
    </location>
    <ligand>
        <name>ATP</name>
        <dbReference type="ChEBI" id="CHEBI:30616"/>
    </ligand>
</feature>
<dbReference type="Proteomes" id="UP000037751">
    <property type="component" value="Unassembled WGS sequence"/>
</dbReference>
<keyword evidence="6" id="KW-0418">Kinase</keyword>
<dbReference type="GO" id="GO:0004672">
    <property type="term" value="F:protein kinase activity"/>
    <property type="evidence" value="ECO:0007669"/>
    <property type="project" value="InterPro"/>
</dbReference>
<reference evidence="6 7" key="1">
    <citation type="submission" date="2015-07" db="EMBL/GenBank/DDBJ databases">
        <title>Draft Genome Sequence of Malassezia furfur CBS1878 and Malassezia pachydermatis CBS1879.</title>
        <authorList>
            <person name="Triana S."/>
            <person name="Ohm R."/>
            <person name="Gonzalez A."/>
            <person name="DeCock H."/>
            <person name="Restrepo S."/>
            <person name="Celis A."/>
        </authorList>
    </citation>
    <scope>NUCLEOTIDE SEQUENCE [LARGE SCALE GENOMIC DNA]</scope>
    <source>
        <strain evidence="6 7">CBS 1879</strain>
    </source>
</reference>
<name>A0A0M9VRC3_9BASI</name>
<dbReference type="OrthoDB" id="40902at2759"/>
<accession>A0A0M9VRC3</accession>
<keyword evidence="6" id="KW-0808">Transferase</keyword>
<gene>
    <name evidence="6" type="ORF">Malapachy_3297</name>
</gene>
<keyword evidence="2 3" id="KW-0067">ATP-binding</keyword>